<proteinExistence type="predicted"/>
<dbReference type="Gene3D" id="3.40.630.30">
    <property type="match status" value="1"/>
</dbReference>
<feature type="domain" description="N-acetyltransferase" evidence="1">
    <location>
        <begin position="13"/>
        <end position="153"/>
    </location>
</feature>
<organism evidence="2 3">
    <name type="scientific">Leucobacter chromiiresistens</name>
    <dbReference type="NCBI Taxonomy" id="1079994"/>
    <lineage>
        <taxon>Bacteria</taxon>
        <taxon>Bacillati</taxon>
        <taxon>Actinomycetota</taxon>
        <taxon>Actinomycetes</taxon>
        <taxon>Micrococcales</taxon>
        <taxon>Microbacteriaceae</taxon>
        <taxon>Leucobacter</taxon>
    </lineage>
</organism>
<dbReference type="RefSeq" id="WP_010155460.1">
    <property type="nucleotide sequence ID" value="NZ_FNKB01000001.1"/>
</dbReference>
<dbReference type="InterPro" id="IPR000182">
    <property type="entry name" value="GNAT_dom"/>
</dbReference>
<dbReference type="CDD" id="cd04301">
    <property type="entry name" value="NAT_SF"/>
    <property type="match status" value="1"/>
</dbReference>
<protein>
    <submittedName>
        <fullName evidence="2">ElaA protein</fullName>
    </submittedName>
</protein>
<dbReference type="Proteomes" id="UP000182690">
    <property type="component" value="Unassembled WGS sequence"/>
</dbReference>
<reference evidence="2 3" key="1">
    <citation type="submission" date="2016-10" db="EMBL/GenBank/DDBJ databases">
        <authorList>
            <person name="de Groot N.N."/>
        </authorList>
    </citation>
    <scope>NUCLEOTIDE SEQUENCE [LARGE SCALE GENOMIC DNA]</scope>
    <source>
        <strain evidence="2 3">DSM 22788</strain>
    </source>
</reference>
<dbReference type="AlphaFoldDB" id="A0A1H0YCG7"/>
<evidence type="ECO:0000259" key="1">
    <source>
        <dbReference type="PROSITE" id="PS51186"/>
    </source>
</evidence>
<dbReference type="SUPFAM" id="SSF55729">
    <property type="entry name" value="Acyl-CoA N-acyltransferases (Nat)"/>
    <property type="match status" value="1"/>
</dbReference>
<evidence type="ECO:0000313" key="3">
    <source>
        <dbReference type="Proteomes" id="UP000182690"/>
    </source>
</evidence>
<dbReference type="Pfam" id="PF13673">
    <property type="entry name" value="Acetyltransf_10"/>
    <property type="match status" value="1"/>
</dbReference>
<dbReference type="GO" id="GO:0016747">
    <property type="term" value="F:acyltransferase activity, transferring groups other than amino-acyl groups"/>
    <property type="evidence" value="ECO:0007669"/>
    <property type="project" value="InterPro"/>
</dbReference>
<dbReference type="EMBL" id="FNKB01000001">
    <property type="protein sequence ID" value="SDQ12895.1"/>
    <property type="molecule type" value="Genomic_DNA"/>
</dbReference>
<dbReference type="PROSITE" id="PS51186">
    <property type="entry name" value="GNAT"/>
    <property type="match status" value="1"/>
</dbReference>
<accession>A0A1H0YCG7</accession>
<name>A0A1H0YCG7_9MICO</name>
<dbReference type="OrthoDB" id="9796171at2"/>
<evidence type="ECO:0000313" key="2">
    <source>
        <dbReference type="EMBL" id="SDQ12895.1"/>
    </source>
</evidence>
<dbReference type="eggNOG" id="COG2153">
    <property type="taxonomic scope" value="Bacteria"/>
</dbReference>
<dbReference type="InterPro" id="IPR016181">
    <property type="entry name" value="Acyl_CoA_acyltransferase"/>
</dbReference>
<sequence>MTDLPEPLVLRSAHVSEMPPAAFYRLAALRQTVFVVEQNCVYLDLDGRDLEEGSVQLWAEDADGEIAATVRILDEGAAPDGARSIGRVVTAPAWRGRGVAAALLEAAIRQCGGRPIELHAQSHLVGWYARFGFASAGDEYLEDGIPHTPMRLG</sequence>
<dbReference type="STRING" id="1079994.SAMN04488565_0746"/>
<gene>
    <name evidence="2" type="ORF">SAMN04488565_0746</name>
</gene>